<dbReference type="EMBL" id="KB742524">
    <property type="protein sequence ID" value="EOB07457.1"/>
    <property type="molecule type" value="Genomic_DNA"/>
</dbReference>
<dbReference type="AlphaFoldDB" id="R0KC47"/>
<name>R0KC47_ANAPL</name>
<accession>R0KC47</accession>
<proteinExistence type="predicted"/>
<gene>
    <name evidence="1" type="ORF">Anapl_06622</name>
</gene>
<evidence type="ECO:0000313" key="2">
    <source>
        <dbReference type="Proteomes" id="UP000296049"/>
    </source>
</evidence>
<protein>
    <submittedName>
        <fullName evidence="1">Uncharacterized protein</fullName>
    </submittedName>
</protein>
<evidence type="ECO:0000313" key="1">
    <source>
        <dbReference type="EMBL" id="EOB07457.1"/>
    </source>
</evidence>
<sequence>MNAVWQLPECGPRPAPIPVLHHQESPVASSATSSQGSCDPKAGGRCLDALGINVRIWILSLKSRVALRIGPQVGSQLHCCNVLHLAELRPRLACKGVGSELVYACCVEVQLYGKFSRAAEGNCTSQHSYGCFLCVGFVQEARFSKQTANGKNKLEGTGAGCAGSEQSWSREFAVEVFQGLQRLWLCELRARFVRGHEALQKCGELRAFQGWSEGLLPLRLLKSLFIKNAAVNSVFRSCFQSE</sequence>
<dbReference type="Proteomes" id="UP000296049">
    <property type="component" value="Unassembled WGS sequence"/>
</dbReference>
<keyword evidence="2" id="KW-1185">Reference proteome</keyword>
<organism evidence="1 2">
    <name type="scientific">Anas platyrhynchos</name>
    <name type="common">Mallard</name>
    <name type="synonym">Anas boschas</name>
    <dbReference type="NCBI Taxonomy" id="8839"/>
    <lineage>
        <taxon>Eukaryota</taxon>
        <taxon>Metazoa</taxon>
        <taxon>Chordata</taxon>
        <taxon>Craniata</taxon>
        <taxon>Vertebrata</taxon>
        <taxon>Euteleostomi</taxon>
        <taxon>Archelosauria</taxon>
        <taxon>Archosauria</taxon>
        <taxon>Dinosauria</taxon>
        <taxon>Saurischia</taxon>
        <taxon>Theropoda</taxon>
        <taxon>Coelurosauria</taxon>
        <taxon>Aves</taxon>
        <taxon>Neognathae</taxon>
        <taxon>Galloanserae</taxon>
        <taxon>Anseriformes</taxon>
        <taxon>Anatidae</taxon>
        <taxon>Anatinae</taxon>
        <taxon>Anas</taxon>
    </lineage>
</organism>
<reference evidence="2" key="1">
    <citation type="journal article" date="2013" name="Nat. Genet.">
        <title>The duck genome and transcriptome provide insight into an avian influenza virus reservoir species.</title>
        <authorList>
            <person name="Huang Y."/>
            <person name="Li Y."/>
            <person name="Burt D.W."/>
            <person name="Chen H."/>
            <person name="Zhang Y."/>
            <person name="Qian W."/>
            <person name="Kim H."/>
            <person name="Gan S."/>
            <person name="Zhao Y."/>
            <person name="Li J."/>
            <person name="Yi K."/>
            <person name="Feng H."/>
            <person name="Zhu P."/>
            <person name="Li B."/>
            <person name="Liu Q."/>
            <person name="Fairley S."/>
            <person name="Magor K.E."/>
            <person name="Du Z."/>
            <person name="Hu X."/>
            <person name="Goodman L."/>
            <person name="Tafer H."/>
            <person name="Vignal A."/>
            <person name="Lee T."/>
            <person name="Kim K.W."/>
            <person name="Sheng Z."/>
            <person name="An Y."/>
            <person name="Searle S."/>
            <person name="Herrero J."/>
            <person name="Groenen M.A."/>
            <person name="Crooijmans R.P."/>
            <person name="Faraut T."/>
            <person name="Cai Q."/>
            <person name="Webster R.G."/>
            <person name="Aldridge J.R."/>
            <person name="Warren W.C."/>
            <person name="Bartschat S."/>
            <person name="Kehr S."/>
            <person name="Marz M."/>
            <person name="Stadler P.F."/>
            <person name="Smith J."/>
            <person name="Kraus R.H."/>
            <person name="Zhao Y."/>
            <person name="Ren L."/>
            <person name="Fei J."/>
            <person name="Morisson M."/>
            <person name="Kaiser P."/>
            <person name="Griffin D.K."/>
            <person name="Rao M."/>
            <person name="Pitel F."/>
            <person name="Wang J."/>
            <person name="Li N."/>
        </authorList>
    </citation>
    <scope>NUCLEOTIDE SEQUENCE [LARGE SCALE GENOMIC DNA]</scope>
</reference>